<dbReference type="Proteomes" id="UP001060215">
    <property type="component" value="Chromosome 10"/>
</dbReference>
<accession>A0ACC0G9V7</accession>
<name>A0ACC0G9V7_9ERIC</name>
<evidence type="ECO:0000313" key="2">
    <source>
        <dbReference type="Proteomes" id="UP001060215"/>
    </source>
</evidence>
<comment type="caution">
    <text evidence="1">The sequence shown here is derived from an EMBL/GenBank/DDBJ whole genome shotgun (WGS) entry which is preliminary data.</text>
</comment>
<reference evidence="1 2" key="1">
    <citation type="journal article" date="2022" name="Plant J.">
        <title>Chromosome-level genome of Camellia lanceoleosa provides a valuable resource for understanding genome evolution and self-incompatibility.</title>
        <authorList>
            <person name="Gong W."/>
            <person name="Xiao S."/>
            <person name="Wang L."/>
            <person name="Liao Z."/>
            <person name="Chang Y."/>
            <person name="Mo W."/>
            <person name="Hu G."/>
            <person name="Li W."/>
            <person name="Zhao G."/>
            <person name="Zhu H."/>
            <person name="Hu X."/>
            <person name="Ji K."/>
            <person name="Xiang X."/>
            <person name="Song Q."/>
            <person name="Yuan D."/>
            <person name="Jin S."/>
            <person name="Zhang L."/>
        </authorList>
    </citation>
    <scope>NUCLEOTIDE SEQUENCE [LARGE SCALE GENOMIC DNA]</scope>
    <source>
        <strain evidence="1">SQ_2022a</strain>
    </source>
</reference>
<proteinExistence type="predicted"/>
<sequence>MAKPNLILLSLLTFSLFSLSYPLPSIAVLNAEEILSNSGFVAMALTLDLVSANLTSQPPSATIFSPSDAAFSYSGQPPLSLLQFHFSPLAFSLDSLRSLPYGTKIPTLSTGKSLIVTTSASDQKVSLNNVTINGSPIYDDGSLIIFGIDKFFDPNLEVVLLPIQSPTADLRCVASTTTITTTWSYLPRGYSFDEASGMLRSRGYSVVASFLDLQLVLALVDRPNLTVFAPVDDVMLEYVGNVSEYSSLFLRHVVPCKLRWTDLINFEDGTELRTFSDGFTVKITKNNDLLMINGVPISIPDMFDRDWLSVHGLHKVLEMPETPVVQEDESPSSEFGEEWIAPDRSEF</sequence>
<organism evidence="1 2">
    <name type="scientific">Camellia lanceoleosa</name>
    <dbReference type="NCBI Taxonomy" id="1840588"/>
    <lineage>
        <taxon>Eukaryota</taxon>
        <taxon>Viridiplantae</taxon>
        <taxon>Streptophyta</taxon>
        <taxon>Embryophyta</taxon>
        <taxon>Tracheophyta</taxon>
        <taxon>Spermatophyta</taxon>
        <taxon>Magnoliopsida</taxon>
        <taxon>eudicotyledons</taxon>
        <taxon>Gunneridae</taxon>
        <taxon>Pentapetalae</taxon>
        <taxon>asterids</taxon>
        <taxon>Ericales</taxon>
        <taxon>Theaceae</taxon>
        <taxon>Camellia</taxon>
    </lineage>
</organism>
<dbReference type="EMBL" id="CM045767">
    <property type="protein sequence ID" value="KAI7997354.1"/>
    <property type="molecule type" value="Genomic_DNA"/>
</dbReference>
<protein>
    <submittedName>
        <fullName evidence="1">Fasciclin-like arabinogalactan protein 20</fullName>
    </submittedName>
</protein>
<evidence type="ECO:0000313" key="1">
    <source>
        <dbReference type="EMBL" id="KAI7997354.1"/>
    </source>
</evidence>
<gene>
    <name evidence="1" type="ORF">LOK49_LG10G00855</name>
</gene>
<keyword evidence="2" id="KW-1185">Reference proteome</keyword>